<dbReference type="InterPro" id="IPR036439">
    <property type="entry name" value="Dockerin_dom_sf"/>
</dbReference>
<feature type="chain" id="PRO_5023046956" description="Dockerin domain-containing protein" evidence="1">
    <location>
        <begin position="22"/>
        <end position="697"/>
    </location>
</feature>
<dbReference type="PROSITE" id="PS00018">
    <property type="entry name" value="EF_HAND_1"/>
    <property type="match status" value="2"/>
</dbReference>
<evidence type="ECO:0000313" key="3">
    <source>
        <dbReference type="Proteomes" id="UP000316714"/>
    </source>
</evidence>
<accession>A0A5C5V393</accession>
<organism evidence="2 3">
    <name type="scientific">Posidoniimonas corsicana</name>
    <dbReference type="NCBI Taxonomy" id="1938618"/>
    <lineage>
        <taxon>Bacteria</taxon>
        <taxon>Pseudomonadati</taxon>
        <taxon>Planctomycetota</taxon>
        <taxon>Planctomycetia</taxon>
        <taxon>Pirellulales</taxon>
        <taxon>Lacipirellulaceae</taxon>
        <taxon>Posidoniimonas</taxon>
    </lineage>
</organism>
<dbReference type="Proteomes" id="UP000316714">
    <property type="component" value="Unassembled WGS sequence"/>
</dbReference>
<protein>
    <recommendedName>
        <fullName evidence="4">Dockerin domain-containing protein</fullName>
    </recommendedName>
</protein>
<name>A0A5C5V393_9BACT</name>
<proteinExistence type="predicted"/>
<dbReference type="InterPro" id="IPR018247">
    <property type="entry name" value="EF_Hand_1_Ca_BS"/>
</dbReference>
<evidence type="ECO:0008006" key="4">
    <source>
        <dbReference type="Google" id="ProtNLM"/>
    </source>
</evidence>
<feature type="signal peptide" evidence="1">
    <location>
        <begin position="1"/>
        <end position="21"/>
    </location>
</feature>
<comment type="caution">
    <text evidence="2">The sequence shown here is derived from an EMBL/GenBank/DDBJ whole genome shotgun (WGS) entry which is preliminary data.</text>
</comment>
<sequence precursor="true">MLVHRLAASLALFLCCAPLSAFELPWWVDSVTVTQPGLGGVGAIQLEGVWWDTAAPDAISHGVVDGALHLTLAAPGLAGAGDALTPWTLTEEFGPLTPGINGITGSVLNVHPEDRGIRELVSGPDFLGWIYPPPRGEFHGLGALHDSAYVSAAFDVSADGRVVTGHNELAPGAAGFITREAFAWSPSTGMVSIGLLPGGSPGGSSGYGVSADGNFIVGESSIRRDVFHNQEAFRWSLGGGMEPLGTIHEYSSFSEARATSRNGRVVVGVDEFYPPTAGPGSIAPLPFGSLRRAFRYTDETGMQDLGVLPEYGDYSTTEGVDVSADGRVIVGNAQRGANPLAFEPFYPDLAQPFVWTREGGMKGLGNPERFFPAIFPPPQQETTANAVSGDGKVVAGVDRVHWGPNVDAAFPYAEERAVLWTEEDGWQDLAPFRMPPGPEFLGSEAIDVSDEQRRVVGHAYLYATDAAVTVVDPYNLQGEIDEYGRLQVPFLWDRERGMRPLARVLAGDYGLDLEGWRLFEVGAISDDGTTIVGTGVNPDGVQEAWRAVLHRDTRPGDADFDGDVDSRDHEILAANLGMSAADAEVYWMYGDFDQDGLVGPSDVALLLANYDGRSQGDFNGDGVVDAADYTVWRDHRGDESGIADSNGDNQVTDADYQVWRANYGLVLSGGVATETAPEPTAAWLLALSALARVRRRR</sequence>
<dbReference type="EMBL" id="SIHJ01000003">
    <property type="protein sequence ID" value="TWT32423.1"/>
    <property type="molecule type" value="Genomic_DNA"/>
</dbReference>
<dbReference type="Gene3D" id="1.10.1330.10">
    <property type="entry name" value="Dockerin domain"/>
    <property type="match status" value="1"/>
</dbReference>
<dbReference type="RefSeq" id="WP_146567774.1">
    <property type="nucleotide sequence ID" value="NZ_SIHJ01000003.1"/>
</dbReference>
<dbReference type="AlphaFoldDB" id="A0A5C5V393"/>
<keyword evidence="3" id="KW-1185">Reference proteome</keyword>
<dbReference type="OrthoDB" id="229996at2"/>
<keyword evidence="1" id="KW-0732">Signal</keyword>
<evidence type="ECO:0000313" key="2">
    <source>
        <dbReference type="EMBL" id="TWT32423.1"/>
    </source>
</evidence>
<gene>
    <name evidence="2" type="ORF">KOR34_41860</name>
</gene>
<reference evidence="2 3" key="1">
    <citation type="submission" date="2019-02" db="EMBL/GenBank/DDBJ databases">
        <title>Deep-cultivation of Planctomycetes and their phenomic and genomic characterization uncovers novel biology.</title>
        <authorList>
            <person name="Wiegand S."/>
            <person name="Jogler M."/>
            <person name="Boedeker C."/>
            <person name="Pinto D."/>
            <person name="Vollmers J."/>
            <person name="Rivas-Marin E."/>
            <person name="Kohn T."/>
            <person name="Peeters S.H."/>
            <person name="Heuer A."/>
            <person name="Rast P."/>
            <person name="Oberbeckmann S."/>
            <person name="Bunk B."/>
            <person name="Jeske O."/>
            <person name="Meyerdierks A."/>
            <person name="Storesund J.E."/>
            <person name="Kallscheuer N."/>
            <person name="Luecker S."/>
            <person name="Lage O.M."/>
            <person name="Pohl T."/>
            <person name="Merkel B.J."/>
            <person name="Hornburger P."/>
            <person name="Mueller R.-W."/>
            <person name="Bruemmer F."/>
            <person name="Labrenz M."/>
            <person name="Spormann A.M."/>
            <person name="Op Den Camp H."/>
            <person name="Overmann J."/>
            <person name="Amann R."/>
            <person name="Jetten M.S.M."/>
            <person name="Mascher T."/>
            <person name="Medema M.H."/>
            <person name="Devos D.P."/>
            <person name="Kaster A.-K."/>
            <person name="Ovreas L."/>
            <person name="Rohde M."/>
            <person name="Galperin M.Y."/>
            <person name="Jogler C."/>
        </authorList>
    </citation>
    <scope>NUCLEOTIDE SEQUENCE [LARGE SCALE GENOMIC DNA]</scope>
    <source>
        <strain evidence="2 3">KOR34</strain>
    </source>
</reference>
<dbReference type="GO" id="GO:0000272">
    <property type="term" value="P:polysaccharide catabolic process"/>
    <property type="evidence" value="ECO:0007669"/>
    <property type="project" value="InterPro"/>
</dbReference>
<evidence type="ECO:0000256" key="1">
    <source>
        <dbReference type="SAM" id="SignalP"/>
    </source>
</evidence>